<name>A0AA87QIS0_RHIRH</name>
<evidence type="ECO:0000313" key="1">
    <source>
        <dbReference type="EMBL" id="GAJ95603.1"/>
    </source>
</evidence>
<dbReference type="EMBL" id="BAYX01000012">
    <property type="protein sequence ID" value="GAJ95603.1"/>
    <property type="molecule type" value="Genomic_DNA"/>
</dbReference>
<accession>A0AA87QIS0</accession>
<dbReference type="AlphaFoldDB" id="A0AA87QIS0"/>
<sequence length="318" mass="36067">MERQDASRQARSSSNALDRLAPETVGEILNCLVSVDPLETMKSLNALRRTSKQLYNAVENDEKTGSLYRNLSRLGKAIDMIYRTAIPEAGFDHPNDNAQSHKAYAHTRIEAVEATLHFQPSHRKRELVTHVMALEHGLDQAWAIGRLAHNLKTFNRTESNAILQKSFEYFSDDLQGMSHMHIAAGGIALVEADIQMTPLQRQMVQTILEATGQRWALNAATSICQRRAELRRERLTKWEERIAATASGSRSSSLDHIITEIEKSIQERVTQSQSSDFVRMTNAIEIQVHLADLVKRTIDTHQSRDLGRERTRRSEFGR</sequence>
<protein>
    <submittedName>
        <fullName evidence="1">Uncharacterized protein</fullName>
    </submittedName>
</protein>
<proteinExistence type="predicted"/>
<gene>
    <name evidence="1" type="ORF">RRH01S_12_01600</name>
</gene>
<dbReference type="Proteomes" id="UP000026941">
    <property type="component" value="Unassembled WGS sequence"/>
</dbReference>
<evidence type="ECO:0000313" key="2">
    <source>
        <dbReference type="Proteomes" id="UP000026941"/>
    </source>
</evidence>
<dbReference type="RefSeq" id="WP_080705470.1">
    <property type="nucleotide sequence ID" value="NZ_BAYX01000012.1"/>
</dbReference>
<organism evidence="1 2">
    <name type="scientific">Rhizobium rhizogenes NBRC 13257</name>
    <dbReference type="NCBI Taxonomy" id="1220581"/>
    <lineage>
        <taxon>Bacteria</taxon>
        <taxon>Pseudomonadati</taxon>
        <taxon>Pseudomonadota</taxon>
        <taxon>Alphaproteobacteria</taxon>
        <taxon>Hyphomicrobiales</taxon>
        <taxon>Rhizobiaceae</taxon>
        <taxon>Rhizobium/Agrobacterium group</taxon>
        <taxon>Rhizobium</taxon>
    </lineage>
</organism>
<reference evidence="1 2" key="1">
    <citation type="submission" date="2014-05" db="EMBL/GenBank/DDBJ databases">
        <title>Whole genome shotgun sequence of Rhizobium rhizogenes NBRC 13257.</title>
        <authorList>
            <person name="Katano-Makiyama Y."/>
            <person name="Hosoyama A."/>
            <person name="Hashimoto M."/>
            <person name="Hosoyama Y."/>
            <person name="Noguchi M."/>
            <person name="Tsuchikane K."/>
            <person name="Kimura A."/>
            <person name="Ohji S."/>
            <person name="Ichikawa N."/>
            <person name="Yamazoe A."/>
            <person name="Fujita N."/>
        </authorList>
    </citation>
    <scope>NUCLEOTIDE SEQUENCE [LARGE SCALE GENOMIC DNA]</scope>
    <source>
        <strain evidence="1 2">NBRC 13257</strain>
    </source>
</reference>
<comment type="caution">
    <text evidence="1">The sequence shown here is derived from an EMBL/GenBank/DDBJ whole genome shotgun (WGS) entry which is preliminary data.</text>
</comment>